<gene>
    <name evidence="2" type="ORF">VBRA1451_LOCUS18790</name>
</gene>
<dbReference type="AlphaFoldDB" id="A0A7S1K569"/>
<feature type="region of interest" description="Disordered" evidence="1">
    <location>
        <begin position="61"/>
        <end position="127"/>
    </location>
</feature>
<evidence type="ECO:0000313" key="2">
    <source>
        <dbReference type="EMBL" id="CAD9063720.1"/>
    </source>
</evidence>
<protein>
    <submittedName>
        <fullName evidence="2">Uncharacterized protein</fullName>
    </submittedName>
</protein>
<accession>A0A7S1K569</accession>
<evidence type="ECO:0000256" key="1">
    <source>
        <dbReference type="SAM" id="MobiDB-lite"/>
    </source>
</evidence>
<organism evidence="2">
    <name type="scientific">Vitrella brassicaformis</name>
    <dbReference type="NCBI Taxonomy" id="1169539"/>
    <lineage>
        <taxon>Eukaryota</taxon>
        <taxon>Sar</taxon>
        <taxon>Alveolata</taxon>
        <taxon>Colpodellida</taxon>
        <taxon>Vitrellaceae</taxon>
        <taxon>Vitrella</taxon>
    </lineage>
</organism>
<sequence>MPRRDREGALDCPNCKLKMPCRKHRNGMAGDIVKKVQNPKEALDSLYNDIIGKKLERFQRREEANRESSYWHQELDKQRKKLHKEGRSPHTLNMHTGRECLQGDQGQEKAAQEGQEATQEVQEGPRQ</sequence>
<dbReference type="EMBL" id="HBGB01031978">
    <property type="protein sequence ID" value="CAD9063720.1"/>
    <property type="molecule type" value="Transcribed_RNA"/>
</dbReference>
<reference evidence="2" key="1">
    <citation type="submission" date="2021-01" db="EMBL/GenBank/DDBJ databases">
        <authorList>
            <person name="Corre E."/>
            <person name="Pelletier E."/>
            <person name="Niang G."/>
            <person name="Scheremetjew M."/>
            <person name="Finn R."/>
            <person name="Kale V."/>
            <person name="Holt S."/>
            <person name="Cochrane G."/>
            <person name="Meng A."/>
            <person name="Brown T."/>
            <person name="Cohen L."/>
        </authorList>
    </citation>
    <scope>NUCLEOTIDE SEQUENCE</scope>
    <source>
        <strain evidence="2">CCMP3346</strain>
    </source>
</reference>
<name>A0A7S1K569_9ALVE</name>
<proteinExistence type="predicted"/>
<feature type="compositionally biased region" description="Low complexity" evidence="1">
    <location>
        <begin position="112"/>
        <end position="127"/>
    </location>
</feature>